<protein>
    <submittedName>
        <fullName evidence="16">Calcium-activated potassium channel slowpoke</fullName>
    </submittedName>
</protein>
<feature type="transmembrane region" description="Helical" evidence="14">
    <location>
        <begin position="1297"/>
        <end position="1320"/>
    </location>
</feature>
<dbReference type="EMBL" id="MTYJ01000026">
    <property type="protein sequence ID" value="OQV21010.1"/>
    <property type="molecule type" value="Genomic_DNA"/>
</dbReference>
<name>A0A1W0X0M9_HYPEX</name>
<dbReference type="FunFam" id="3.40.50.720:FF:000005">
    <property type="entry name" value="calcium-activated potassium channel subunit alpha-1 isoform X6"/>
    <property type="match status" value="1"/>
</dbReference>
<dbReference type="Proteomes" id="UP000192578">
    <property type="component" value="Unassembled WGS sequence"/>
</dbReference>
<dbReference type="InterPro" id="IPR057282">
    <property type="entry name" value="RETREG1-3-like_RHD"/>
</dbReference>
<feature type="compositionally biased region" description="Gly residues" evidence="13">
    <location>
        <begin position="35"/>
        <end position="51"/>
    </location>
</feature>
<dbReference type="PROSITE" id="PS51201">
    <property type="entry name" value="RCK_N"/>
    <property type="match status" value="1"/>
</dbReference>
<feature type="transmembrane region" description="Helical" evidence="14">
    <location>
        <begin position="1271"/>
        <end position="1290"/>
    </location>
</feature>
<evidence type="ECO:0000256" key="12">
    <source>
        <dbReference type="ARBA" id="ARBA00023303"/>
    </source>
</evidence>
<sequence>MNYQRGGGGAGGAGVGGGGGGNWPGPSDGMAARQGGRGQGGGGWQQGGGQRQGPYQAPGQGSVIEEPQEYQHVTAATIAEGIITEITNHLLEATTEILVNPETSTKSAKHDTGNVTLPAPCYLIGRPSMIGVYIGTGFIIPVLALCFVLYIVLKRLFMRKIMMKKEYESLEDEDEEIDAAPKTPHLDKIKALVLAKENQTKVMKWIGEASSPQTKHGQNMMIAGVFCSTLSLVCYLGVVSIDVPSVEICGTLPNAQQILDFLANVFLLFYFVIRLIGSEKKMKVLVDPYSLIDYFCIPSVIIQVFLNRYFTGFTFLRAYNFLWLVEILANRGAFKTANSVKLTYLVLLVIITLMIAAGFLHLVENVGDFYPLVDEGVYDGQQVSFWRCFLYLYGKVTLIDLSGIRVMTMLGKLIIYAFQLVALGIIGRAIPQIIALLRITPEYDKDYIAPERFLHIIISGHVTASSIGAFLREFYHPDRDISDHFRIVILGDKPPDENMERLLKQFFNKADYRRGSILSLMDLNRVKLFEAAATLLVADKAAAESDAEDAVNIMRVVSIKNFKDDARVIVQLLQYHNKAYLQNIPSWNVQAGDIVICIAELRLGLLAQSCYAPGFSTLMANFFTTRSFSERKKYNDAWLMDYSRGTSLEMYARRMSDAFAGMTFTQACEFCYLRLKIVLVAIKTDSSDLATMPQVNPPPDCIAMVGSIGYFIADSTEEVERAMYYCALCHRDVDDPTQIKKCACQMEAEAHEDDELVKMVRGGAPPQQMTRARDDLYLEGKIWSFIRRYPTSPARSITEGQGESEPQLGVDPGSSIKRQPEKAQAQYDSTGMFHWCPGRPIESVLMSRQQAARAEFSGHIVICVISTPGSQIVGLHSFVLPLRSAVIKPEEIRDIVILSDHAFMRKEWQYILNLPRINIVRGTALNRADLRSVTLNTCKMCVILGAPSTGVQMVNVDNALIDKSVILATLNVRAMKFSEDEAVEMVSSQPPSEMGSVSETDSMYQQRKSMQTRARQTGYEVPLITDLIRDTNAQFLDQDDDDKPGTEFYMTQPYACGRAFAGTVLDLLMITSFFNPVIVNVFRTMIFGGASLELEKILAEGAGLIGGTNISKPAQLKNQVLVNQFSISSGPLSVHAESTYGGLFIDALVSFGRLCLGVYRKMDPTDDSSRAAKRFVITNPPEDFILDPTDLLIRHISLIVITMTHDGEMDSGLYKDNFDPIHSQQGDLELAGLDGGEDQREEKLRRLKARLEDWRPLVLPVVHFLEWRQPWSPAVLAGVNTVFFLVIWWLDLSALSCLALLGTVVAFLDGIVPIISSTVFDPNAWSSSEEQEYDAFCHRLMDLSSYASGFCTYLRGVKAQLPRVFSIGLCGLFIVAAIVFDRVNNFFIIYLETTLLLLAPGLHAKGVLKLAQHHGLELINKIRGSRKTVKQN</sequence>
<keyword evidence="17" id="KW-1185">Reference proteome</keyword>
<dbReference type="PANTHER" id="PTHR10027">
    <property type="entry name" value="CALCIUM-ACTIVATED POTASSIUM CHANNEL ALPHA CHAIN"/>
    <property type="match status" value="1"/>
</dbReference>
<evidence type="ECO:0000256" key="10">
    <source>
        <dbReference type="ARBA" id="ARBA00023065"/>
    </source>
</evidence>
<keyword evidence="3" id="KW-1003">Cell membrane</keyword>
<dbReference type="Pfam" id="PF03493">
    <property type="entry name" value="BK_channel_a"/>
    <property type="match status" value="1"/>
</dbReference>
<keyword evidence="11 14" id="KW-0472">Membrane</keyword>
<feature type="region of interest" description="Disordered" evidence="13">
    <location>
        <begin position="794"/>
        <end position="823"/>
    </location>
</feature>
<keyword evidence="8" id="KW-0630">Potassium</keyword>
<evidence type="ECO:0000313" key="17">
    <source>
        <dbReference type="Proteomes" id="UP000192578"/>
    </source>
</evidence>
<dbReference type="Pfam" id="PF21014">
    <property type="entry name" value="Slowpoke_C"/>
    <property type="match status" value="1"/>
</dbReference>
<keyword evidence="9 14" id="KW-1133">Transmembrane helix</keyword>
<dbReference type="GO" id="GO:0034702">
    <property type="term" value="C:monoatomic ion channel complex"/>
    <property type="evidence" value="ECO:0007669"/>
    <property type="project" value="UniProtKB-KW"/>
</dbReference>
<evidence type="ECO:0000256" key="11">
    <source>
        <dbReference type="ARBA" id="ARBA00023136"/>
    </source>
</evidence>
<feature type="transmembrane region" description="Helical" evidence="14">
    <location>
        <begin position="220"/>
        <end position="238"/>
    </location>
</feature>
<proteinExistence type="predicted"/>
<evidence type="ECO:0000256" key="13">
    <source>
        <dbReference type="SAM" id="MobiDB-lite"/>
    </source>
</evidence>
<feature type="transmembrane region" description="Helical" evidence="14">
    <location>
        <begin position="312"/>
        <end position="330"/>
    </location>
</feature>
<keyword evidence="12 16" id="KW-0407">Ion channel</keyword>
<evidence type="ECO:0000256" key="9">
    <source>
        <dbReference type="ARBA" id="ARBA00022989"/>
    </source>
</evidence>
<feature type="transmembrane region" description="Helical" evidence="14">
    <location>
        <begin position="258"/>
        <end position="277"/>
    </location>
</feature>
<comment type="caution">
    <text evidence="16">The sequence shown here is derived from an EMBL/GenBank/DDBJ whole genome shotgun (WGS) entry which is preliminary data.</text>
</comment>
<keyword evidence="6" id="KW-0631">Potassium channel</keyword>
<dbReference type="InterPro" id="IPR048735">
    <property type="entry name" value="Slowpoke-like_C"/>
</dbReference>
<evidence type="ECO:0000256" key="3">
    <source>
        <dbReference type="ARBA" id="ARBA00022475"/>
    </source>
</evidence>
<evidence type="ECO:0000313" key="16">
    <source>
        <dbReference type="EMBL" id="OQV21010.1"/>
    </source>
</evidence>
<evidence type="ECO:0000256" key="1">
    <source>
        <dbReference type="ARBA" id="ARBA00004651"/>
    </source>
</evidence>
<evidence type="ECO:0000256" key="8">
    <source>
        <dbReference type="ARBA" id="ARBA00022958"/>
    </source>
</evidence>
<keyword evidence="4" id="KW-0633">Potassium transport</keyword>
<gene>
    <name evidence="16" type="ORF">BV898_05084</name>
</gene>
<keyword evidence="7" id="KW-0851">Voltage-gated channel</keyword>
<feature type="transmembrane region" description="Helical" evidence="14">
    <location>
        <begin position="289"/>
        <end position="306"/>
    </location>
</feature>
<evidence type="ECO:0000259" key="15">
    <source>
        <dbReference type="PROSITE" id="PS51201"/>
    </source>
</evidence>
<feature type="transmembrane region" description="Helical" evidence="14">
    <location>
        <begin position="130"/>
        <end position="153"/>
    </location>
</feature>
<feature type="region of interest" description="Disordered" evidence="13">
    <location>
        <begin position="1"/>
        <end position="61"/>
    </location>
</feature>
<dbReference type="GO" id="GO:0005886">
    <property type="term" value="C:plasma membrane"/>
    <property type="evidence" value="ECO:0007669"/>
    <property type="project" value="UniProtKB-SubCell"/>
</dbReference>
<feature type="compositionally biased region" description="Low complexity" evidence="13">
    <location>
        <begin position="52"/>
        <end position="61"/>
    </location>
</feature>
<feature type="transmembrane region" description="Helical" evidence="14">
    <location>
        <begin position="413"/>
        <end position="430"/>
    </location>
</feature>
<evidence type="ECO:0000256" key="14">
    <source>
        <dbReference type="SAM" id="Phobius"/>
    </source>
</evidence>
<dbReference type="Gene3D" id="3.40.50.720">
    <property type="entry name" value="NAD(P)-binding Rossmann-like Domain"/>
    <property type="match status" value="2"/>
</dbReference>
<organism evidence="16 17">
    <name type="scientific">Hypsibius exemplaris</name>
    <name type="common">Freshwater tardigrade</name>
    <dbReference type="NCBI Taxonomy" id="2072580"/>
    <lineage>
        <taxon>Eukaryota</taxon>
        <taxon>Metazoa</taxon>
        <taxon>Ecdysozoa</taxon>
        <taxon>Tardigrada</taxon>
        <taxon>Eutardigrada</taxon>
        <taxon>Parachela</taxon>
        <taxon>Hypsibioidea</taxon>
        <taxon>Hypsibiidae</taxon>
        <taxon>Hypsibius</taxon>
    </lineage>
</organism>
<reference evidence="17" key="1">
    <citation type="submission" date="2017-01" db="EMBL/GenBank/DDBJ databases">
        <title>Comparative genomics of anhydrobiosis in the tardigrade Hypsibius dujardini.</title>
        <authorList>
            <person name="Yoshida Y."/>
            <person name="Koutsovoulos G."/>
            <person name="Laetsch D."/>
            <person name="Stevens L."/>
            <person name="Kumar S."/>
            <person name="Horikawa D."/>
            <person name="Ishino K."/>
            <person name="Komine S."/>
            <person name="Tomita M."/>
            <person name="Blaxter M."/>
            <person name="Arakawa K."/>
        </authorList>
    </citation>
    <scope>NUCLEOTIDE SEQUENCE [LARGE SCALE GENOMIC DNA]</scope>
    <source>
        <strain evidence="17">Z151</strain>
    </source>
</reference>
<dbReference type="Pfam" id="PF24456">
    <property type="entry name" value="RHD_RETREG1-3"/>
    <property type="match status" value="1"/>
</dbReference>
<evidence type="ECO:0000256" key="5">
    <source>
        <dbReference type="ARBA" id="ARBA00022692"/>
    </source>
</evidence>
<keyword evidence="5 14" id="KW-0812">Transmembrane</keyword>
<feature type="compositionally biased region" description="Gly residues" evidence="13">
    <location>
        <begin position="1"/>
        <end position="23"/>
    </location>
</feature>
<feature type="transmembrane region" description="Helical" evidence="14">
    <location>
        <begin position="342"/>
        <end position="363"/>
    </location>
</feature>
<dbReference type="InterPro" id="IPR003929">
    <property type="entry name" value="K_chnl_BK_asu"/>
</dbReference>
<feature type="transmembrane region" description="Helical" evidence="14">
    <location>
        <begin position="1364"/>
        <end position="1380"/>
    </location>
</feature>
<dbReference type="InterPro" id="IPR047871">
    <property type="entry name" value="K_chnl_Slo-like"/>
</dbReference>
<accession>A0A1W0X0M9</accession>
<dbReference type="OrthoDB" id="10035564at2759"/>
<dbReference type="SUPFAM" id="SSF81324">
    <property type="entry name" value="Voltage-gated potassium channels"/>
    <property type="match status" value="1"/>
</dbReference>
<evidence type="ECO:0000256" key="2">
    <source>
        <dbReference type="ARBA" id="ARBA00022448"/>
    </source>
</evidence>
<dbReference type="GO" id="GO:0060072">
    <property type="term" value="F:large conductance calcium-activated potassium channel activity"/>
    <property type="evidence" value="ECO:0007669"/>
    <property type="project" value="TreeGrafter"/>
</dbReference>
<evidence type="ECO:0000256" key="4">
    <source>
        <dbReference type="ARBA" id="ARBA00022538"/>
    </source>
</evidence>
<feature type="transmembrane region" description="Helical" evidence="14">
    <location>
        <begin position="383"/>
        <end position="401"/>
    </location>
</feature>
<feature type="domain" description="RCK N-terminal" evidence="15">
    <location>
        <begin position="453"/>
        <end position="596"/>
    </location>
</feature>
<dbReference type="PRINTS" id="PR01449">
    <property type="entry name" value="BKCHANNELA"/>
</dbReference>
<comment type="subcellular location">
    <subcellularLocation>
        <location evidence="1">Cell membrane</location>
        <topology evidence="1">Multi-pass membrane protein</topology>
    </subcellularLocation>
</comment>
<keyword evidence="10" id="KW-0406">Ion transport</keyword>
<dbReference type="Pfam" id="PF22614">
    <property type="entry name" value="Slo-like_RCK"/>
    <property type="match status" value="2"/>
</dbReference>
<dbReference type="InterPro" id="IPR003148">
    <property type="entry name" value="RCK_N"/>
</dbReference>
<dbReference type="GO" id="GO:0005783">
    <property type="term" value="C:endoplasmic reticulum"/>
    <property type="evidence" value="ECO:0007669"/>
    <property type="project" value="UniProtKB-ARBA"/>
</dbReference>
<evidence type="ECO:0000256" key="7">
    <source>
        <dbReference type="ARBA" id="ARBA00022882"/>
    </source>
</evidence>
<evidence type="ECO:0000256" key="6">
    <source>
        <dbReference type="ARBA" id="ARBA00022826"/>
    </source>
</evidence>
<keyword evidence="2" id="KW-0813">Transport</keyword>
<dbReference type="PANTHER" id="PTHR10027:SF33">
    <property type="entry name" value="CALCIUM-ACTIVATED POTASSIUM CHANNEL SUBUNIT ALPHA-1-RELATED"/>
    <property type="match status" value="1"/>
</dbReference>